<keyword evidence="3" id="KW-0378">Hydrolase</keyword>
<feature type="compositionally biased region" description="Basic residues" evidence="2">
    <location>
        <begin position="1"/>
        <end position="11"/>
    </location>
</feature>
<dbReference type="PANTHER" id="PTHR30619:SF1">
    <property type="entry name" value="RECOMBINATION PROTEIN 2"/>
    <property type="match status" value="1"/>
</dbReference>
<dbReference type="InterPro" id="IPR052159">
    <property type="entry name" value="Competence_DNA_uptake"/>
</dbReference>
<comment type="caution">
    <text evidence="3">The sequence shown here is derived from an EMBL/GenBank/DDBJ whole genome shotgun (WGS) entry which is preliminary data.</text>
</comment>
<protein>
    <submittedName>
        <fullName evidence="3">Beta-lactamase superfamily II metal-dependent hydrolase</fullName>
    </submittedName>
</protein>
<evidence type="ECO:0000313" key="4">
    <source>
        <dbReference type="Proteomes" id="UP000555564"/>
    </source>
</evidence>
<dbReference type="SUPFAM" id="SSF56281">
    <property type="entry name" value="Metallo-hydrolase/oxidoreductase"/>
    <property type="match status" value="1"/>
</dbReference>
<dbReference type="RefSeq" id="WP_184978150.1">
    <property type="nucleotide sequence ID" value="NZ_BAAALO010000084.1"/>
</dbReference>
<evidence type="ECO:0000256" key="2">
    <source>
        <dbReference type="SAM" id="MobiDB-lite"/>
    </source>
</evidence>
<proteinExistence type="predicted"/>
<gene>
    <name evidence="3" type="ORF">BJ992_000275</name>
</gene>
<feature type="coiled-coil region" evidence="1">
    <location>
        <begin position="29"/>
        <end position="56"/>
    </location>
</feature>
<evidence type="ECO:0000256" key="1">
    <source>
        <dbReference type="SAM" id="Coils"/>
    </source>
</evidence>
<keyword evidence="4" id="KW-1185">Reference proteome</keyword>
<dbReference type="GO" id="GO:0016787">
    <property type="term" value="F:hydrolase activity"/>
    <property type="evidence" value="ECO:0007669"/>
    <property type="project" value="UniProtKB-KW"/>
</dbReference>
<dbReference type="Gene3D" id="3.60.15.10">
    <property type="entry name" value="Ribonuclease Z/Hydroxyacylglutathione hydrolase-like"/>
    <property type="match status" value="1"/>
</dbReference>
<evidence type="ECO:0000313" key="3">
    <source>
        <dbReference type="EMBL" id="MBB6470844.1"/>
    </source>
</evidence>
<dbReference type="InterPro" id="IPR036866">
    <property type="entry name" value="RibonucZ/Hydroxyglut_hydro"/>
</dbReference>
<keyword evidence="1" id="KW-0175">Coiled coil</keyword>
<dbReference type="PANTHER" id="PTHR30619">
    <property type="entry name" value="DNA INTERNALIZATION/COMPETENCE PROTEIN COMEC/REC2"/>
    <property type="match status" value="1"/>
</dbReference>
<dbReference type="EMBL" id="JACHIU010000001">
    <property type="protein sequence ID" value="MBB6470844.1"/>
    <property type="molecule type" value="Genomic_DNA"/>
</dbReference>
<sequence length="430" mass="45997">MPKIERKKKITGARFDPTAPPRLSEREQIMQAIAESQRVADELARAQRDAERARLATQALGLAPAAAGNRGDGNFHIAFVQMGQGDCAVMSTPAGKIILIDCGTNSKDLENGAAYKDRIAAVLTGVRFLAATNVINVLILTHPDKDHYNRLGEVLPDAVTVELVYHSAALGDYGTVTSSWVHNHATDARFRRRLFLSRDPAGGRGANTMQPGDKLVPELIAAAPAMGSKIDKMEGARGLVVFDEGAGCKITLMAAGVDHDYTDETGKGDDDTGTHRNRGSVVTLVETFTKKILICGDATRSTERFMMLDAARRTALNDVDIIQVGHHGSNVTSSGQTFVDTVRPRHRAVISAGRRGNPKHHLPGKDVVDRYVQRFVASGHAADAVAHVVSAWGPFGTSADPLSVDVTQPVYSTGSSGTLYFDISPAGVIT</sequence>
<organism evidence="3 4">
    <name type="scientific">Sphaerisporangium rubeum</name>
    <dbReference type="NCBI Taxonomy" id="321317"/>
    <lineage>
        <taxon>Bacteria</taxon>
        <taxon>Bacillati</taxon>
        <taxon>Actinomycetota</taxon>
        <taxon>Actinomycetes</taxon>
        <taxon>Streptosporangiales</taxon>
        <taxon>Streptosporangiaceae</taxon>
        <taxon>Sphaerisporangium</taxon>
    </lineage>
</organism>
<dbReference type="AlphaFoldDB" id="A0A7X0IAF0"/>
<dbReference type="Proteomes" id="UP000555564">
    <property type="component" value="Unassembled WGS sequence"/>
</dbReference>
<reference evidence="3 4" key="1">
    <citation type="submission" date="2020-08" db="EMBL/GenBank/DDBJ databases">
        <title>Sequencing the genomes of 1000 actinobacteria strains.</title>
        <authorList>
            <person name="Klenk H.-P."/>
        </authorList>
    </citation>
    <scope>NUCLEOTIDE SEQUENCE [LARGE SCALE GENOMIC DNA]</scope>
    <source>
        <strain evidence="3 4">DSM 44936</strain>
    </source>
</reference>
<name>A0A7X0IAF0_9ACTN</name>
<accession>A0A7X0IAF0</accession>
<feature type="region of interest" description="Disordered" evidence="2">
    <location>
        <begin position="1"/>
        <end position="20"/>
    </location>
</feature>